<sequence length="250" mass="26286">MNRFESELARLFLLPSPEGVAAVPAGAVRAALLELSRPARWGELAAVWQGVQADLDLPAPAIAVSGVDGMQLWFSFAEPVAASQAVALLKALRQRYLADVATDRVRMAVSPEHLPVKEVRAGCWSTFVAPDLAPIFSDEPWLDTPPSPEGQADVLVRLRSITPPAFRAALARLDEHLNPPGAEAALQPDQAKSAGAAVAASTHQAAGSTGLAGAAVHTSAREFLLAVMNDAGVDMALRIEAAKALLPDER</sequence>
<comment type="caution">
    <text evidence="1">The sequence shown here is derived from an EMBL/GenBank/DDBJ whole genome shotgun (WGS) entry which is preliminary data.</text>
</comment>
<accession>A0ABU9C718</accession>
<proteinExistence type="predicted"/>
<evidence type="ECO:0008006" key="3">
    <source>
        <dbReference type="Google" id="ProtNLM"/>
    </source>
</evidence>
<dbReference type="Proteomes" id="UP001379945">
    <property type="component" value="Unassembled WGS sequence"/>
</dbReference>
<evidence type="ECO:0000313" key="2">
    <source>
        <dbReference type="Proteomes" id="UP001379945"/>
    </source>
</evidence>
<organism evidence="1 2">
    <name type="scientific">Ideonella margarita</name>
    <dbReference type="NCBI Taxonomy" id="2984191"/>
    <lineage>
        <taxon>Bacteria</taxon>
        <taxon>Pseudomonadati</taxon>
        <taxon>Pseudomonadota</taxon>
        <taxon>Betaproteobacteria</taxon>
        <taxon>Burkholderiales</taxon>
        <taxon>Sphaerotilaceae</taxon>
        <taxon>Ideonella</taxon>
    </lineage>
</organism>
<name>A0ABU9C718_9BURK</name>
<gene>
    <name evidence="1" type="ORF">AACH00_13900</name>
</gene>
<keyword evidence="2" id="KW-1185">Reference proteome</keyword>
<protein>
    <recommendedName>
        <fullName evidence="3">HPt domain-containing protein</fullName>
    </recommendedName>
</protein>
<dbReference type="RefSeq" id="WP_341399759.1">
    <property type="nucleotide sequence ID" value="NZ_JBBUTI010000009.1"/>
</dbReference>
<evidence type="ECO:0000313" key="1">
    <source>
        <dbReference type="EMBL" id="MEK8047451.1"/>
    </source>
</evidence>
<dbReference type="EMBL" id="JBBUTI010000009">
    <property type="protein sequence ID" value="MEK8047451.1"/>
    <property type="molecule type" value="Genomic_DNA"/>
</dbReference>
<reference evidence="1 2" key="1">
    <citation type="submission" date="2024-04" db="EMBL/GenBank/DDBJ databases">
        <title>Novel species of the genus Ideonella isolated from streams.</title>
        <authorList>
            <person name="Lu H."/>
        </authorList>
    </citation>
    <scope>NUCLEOTIDE SEQUENCE [LARGE SCALE GENOMIC DNA]</scope>
    <source>
        <strain evidence="1 2">LYT19W</strain>
    </source>
</reference>